<reference evidence="2" key="1">
    <citation type="journal article" date="2012" name="PLoS ONE">
        <title>Gene sets for utilization of primary and secondary nutrition supplies in the distal gut of endangered iberian lynx.</title>
        <authorList>
            <person name="Alcaide M."/>
            <person name="Messina E."/>
            <person name="Richter M."/>
            <person name="Bargiela R."/>
            <person name="Peplies J."/>
            <person name="Huws S.A."/>
            <person name="Newbold C.J."/>
            <person name="Golyshin P.N."/>
            <person name="Simon M.A."/>
            <person name="Lopez G."/>
            <person name="Yakimov M.M."/>
            <person name="Ferrer M."/>
        </authorList>
    </citation>
    <scope>NUCLEOTIDE SEQUENCE</scope>
</reference>
<organism evidence="2">
    <name type="scientific">gut metagenome</name>
    <dbReference type="NCBI Taxonomy" id="749906"/>
    <lineage>
        <taxon>unclassified sequences</taxon>
        <taxon>metagenomes</taxon>
        <taxon>organismal metagenomes</taxon>
    </lineage>
</organism>
<protein>
    <submittedName>
        <fullName evidence="2">Uncharacterized protein</fullName>
    </submittedName>
</protein>
<proteinExistence type="predicted"/>
<sequence>MCGKKSSAVFLSALPRPPPLKVSTSPFRWQTTTEPALK</sequence>
<accession>J9GC55</accession>
<name>J9GC55_9ZZZZ</name>
<gene>
    <name evidence="2" type="ORF">EVA_07457</name>
</gene>
<comment type="caution">
    <text evidence="2">The sequence shown here is derived from an EMBL/GenBank/DDBJ whole genome shotgun (WGS) entry which is preliminary data.</text>
</comment>
<evidence type="ECO:0000313" key="2">
    <source>
        <dbReference type="EMBL" id="EJX04434.1"/>
    </source>
</evidence>
<feature type="compositionally biased region" description="Polar residues" evidence="1">
    <location>
        <begin position="22"/>
        <end position="38"/>
    </location>
</feature>
<dbReference type="EMBL" id="AMCI01001808">
    <property type="protein sequence ID" value="EJX04434.1"/>
    <property type="molecule type" value="Genomic_DNA"/>
</dbReference>
<feature type="region of interest" description="Disordered" evidence="1">
    <location>
        <begin position="1"/>
        <end position="38"/>
    </location>
</feature>
<dbReference type="AlphaFoldDB" id="J9GC55"/>
<evidence type="ECO:0000256" key="1">
    <source>
        <dbReference type="SAM" id="MobiDB-lite"/>
    </source>
</evidence>